<dbReference type="InterPro" id="IPR018631">
    <property type="entry name" value="AAA-ATPase-like_dom"/>
</dbReference>
<organism evidence="2 3">
    <name type="scientific">Ventrimonas faecis</name>
    <dbReference type="NCBI Taxonomy" id="3133170"/>
    <lineage>
        <taxon>Bacteria</taxon>
        <taxon>Bacillati</taxon>
        <taxon>Bacillota</taxon>
        <taxon>Clostridia</taxon>
        <taxon>Lachnospirales</taxon>
        <taxon>Lachnospiraceae</taxon>
        <taxon>Ventrimonas</taxon>
    </lineage>
</organism>
<reference evidence="2 3" key="1">
    <citation type="submission" date="2024-03" db="EMBL/GenBank/DDBJ databases">
        <title>Human intestinal bacterial collection.</title>
        <authorList>
            <person name="Pauvert C."/>
            <person name="Hitch T.C.A."/>
            <person name="Clavel T."/>
        </authorList>
    </citation>
    <scope>NUCLEOTIDE SEQUENCE [LARGE SCALE GENOMIC DNA]</scope>
    <source>
        <strain evidence="2 3">CLA-AP-H27</strain>
    </source>
</reference>
<dbReference type="RefSeq" id="WP_349230562.1">
    <property type="nucleotide sequence ID" value="NZ_JBBMFJ010000057.1"/>
</dbReference>
<feature type="domain" description="AAA-ATPase-like" evidence="1">
    <location>
        <begin position="18"/>
        <end position="94"/>
    </location>
</feature>
<gene>
    <name evidence="2" type="ORF">WMO41_15630</name>
</gene>
<keyword evidence="3" id="KW-1185">Reference proteome</keyword>
<dbReference type="Pfam" id="PF09820">
    <property type="entry name" value="AAA-ATPase_like"/>
    <property type="match status" value="1"/>
</dbReference>
<dbReference type="EMBL" id="JBBMFJ010000057">
    <property type="protein sequence ID" value="MEQ2564578.1"/>
    <property type="molecule type" value="Genomic_DNA"/>
</dbReference>
<sequence>MGSYLNPGNLSFRGSLRSKIYVDKSELIARTNEALCTEQKYICVSRPRRFGKSMAVNMLAAYYDRSEHTEELFHNHAISKDESYKENLNQYDVM</sequence>
<proteinExistence type="predicted"/>
<evidence type="ECO:0000313" key="3">
    <source>
        <dbReference type="Proteomes" id="UP001437460"/>
    </source>
</evidence>
<evidence type="ECO:0000313" key="2">
    <source>
        <dbReference type="EMBL" id="MEQ2564578.1"/>
    </source>
</evidence>
<dbReference type="PANTHER" id="PTHR34825">
    <property type="entry name" value="CONSERVED PROTEIN, WITH A WEAK D-GALACTARATE DEHYDRATASE/ALTRONATE HYDROLASE DOMAIN"/>
    <property type="match status" value="1"/>
</dbReference>
<comment type="caution">
    <text evidence="2">The sequence shown here is derived from an EMBL/GenBank/DDBJ whole genome shotgun (WGS) entry which is preliminary data.</text>
</comment>
<dbReference type="PANTHER" id="PTHR34825:SF1">
    <property type="entry name" value="AAA-ATPASE-LIKE DOMAIN-CONTAINING PROTEIN"/>
    <property type="match status" value="1"/>
</dbReference>
<dbReference type="Proteomes" id="UP001437460">
    <property type="component" value="Unassembled WGS sequence"/>
</dbReference>
<name>A0ABV1HRH6_9FIRM</name>
<evidence type="ECO:0000259" key="1">
    <source>
        <dbReference type="Pfam" id="PF09820"/>
    </source>
</evidence>
<accession>A0ABV1HRH6</accession>
<protein>
    <submittedName>
        <fullName evidence="2">AAA family ATPase</fullName>
    </submittedName>
</protein>